<evidence type="ECO:0000313" key="3">
    <source>
        <dbReference type="Proteomes" id="UP001589890"/>
    </source>
</evidence>
<name>A0ABV6QUM8_9ACTN</name>
<sequence length="47" mass="5140">MSGTARVRLEELASEYDGWLAAPDEEAAPSEQAPALPTGPRRFKNPR</sequence>
<organism evidence="2 3">
    <name type="scientific">Kribbella deserti</name>
    <dbReference type="NCBI Taxonomy" id="1926257"/>
    <lineage>
        <taxon>Bacteria</taxon>
        <taxon>Bacillati</taxon>
        <taxon>Actinomycetota</taxon>
        <taxon>Actinomycetes</taxon>
        <taxon>Propionibacteriales</taxon>
        <taxon>Kribbellaceae</taxon>
        <taxon>Kribbella</taxon>
    </lineage>
</organism>
<evidence type="ECO:0000256" key="1">
    <source>
        <dbReference type="SAM" id="MobiDB-lite"/>
    </source>
</evidence>
<reference evidence="2 3" key="1">
    <citation type="submission" date="2024-09" db="EMBL/GenBank/DDBJ databases">
        <authorList>
            <person name="Sun Q."/>
            <person name="Mori K."/>
        </authorList>
    </citation>
    <scope>NUCLEOTIDE SEQUENCE [LARGE SCALE GENOMIC DNA]</scope>
    <source>
        <strain evidence="2 3">CGMCC 1.15906</strain>
    </source>
</reference>
<gene>
    <name evidence="2" type="ORF">ACFFGN_30035</name>
</gene>
<protein>
    <submittedName>
        <fullName evidence="2">Uncharacterized protein</fullName>
    </submittedName>
</protein>
<accession>A0ABV6QUM8</accession>
<keyword evidence="3" id="KW-1185">Reference proteome</keyword>
<dbReference type="EMBL" id="JBHLTC010000039">
    <property type="protein sequence ID" value="MFC0628348.1"/>
    <property type="molecule type" value="Genomic_DNA"/>
</dbReference>
<feature type="region of interest" description="Disordered" evidence="1">
    <location>
        <begin position="20"/>
        <end position="47"/>
    </location>
</feature>
<comment type="caution">
    <text evidence="2">The sequence shown here is derived from an EMBL/GenBank/DDBJ whole genome shotgun (WGS) entry which is preliminary data.</text>
</comment>
<proteinExistence type="predicted"/>
<dbReference type="RefSeq" id="WP_380054469.1">
    <property type="nucleotide sequence ID" value="NZ_JBHLTC010000039.1"/>
</dbReference>
<dbReference type="Proteomes" id="UP001589890">
    <property type="component" value="Unassembled WGS sequence"/>
</dbReference>
<evidence type="ECO:0000313" key="2">
    <source>
        <dbReference type="EMBL" id="MFC0628348.1"/>
    </source>
</evidence>